<accession>A0A4Z0YGW0</accession>
<dbReference type="InterPro" id="IPR036770">
    <property type="entry name" value="Ankyrin_rpt-contain_sf"/>
</dbReference>
<comment type="caution">
    <text evidence="5">The sequence shown here is derived from an EMBL/GenBank/DDBJ whole genome shotgun (WGS) entry which is preliminary data.</text>
</comment>
<dbReference type="SMART" id="SM00248">
    <property type="entry name" value="ANK"/>
    <property type="match status" value="5"/>
</dbReference>
<keyword evidence="1" id="KW-0677">Repeat</keyword>
<dbReference type="Proteomes" id="UP000297716">
    <property type="component" value="Unassembled WGS sequence"/>
</dbReference>
<feature type="repeat" description="ANK" evidence="3">
    <location>
        <begin position="19"/>
        <end position="51"/>
    </location>
</feature>
<keyword evidence="6" id="KW-1185">Reference proteome</keyword>
<feature type="repeat" description="ANK" evidence="3">
    <location>
        <begin position="52"/>
        <end position="84"/>
    </location>
</feature>
<feature type="region of interest" description="Disordered" evidence="4">
    <location>
        <begin position="385"/>
        <end position="442"/>
    </location>
</feature>
<name>A0A4Z0YGW0_9PEZI</name>
<dbReference type="PANTHER" id="PTHR24198">
    <property type="entry name" value="ANKYRIN REPEAT AND PROTEIN KINASE DOMAIN-CONTAINING PROTEIN"/>
    <property type="match status" value="1"/>
</dbReference>
<dbReference type="PROSITE" id="PS50297">
    <property type="entry name" value="ANK_REP_REGION"/>
    <property type="match status" value="2"/>
</dbReference>
<dbReference type="Gene3D" id="1.25.40.20">
    <property type="entry name" value="Ankyrin repeat-containing domain"/>
    <property type="match status" value="2"/>
</dbReference>
<evidence type="ECO:0000256" key="4">
    <source>
        <dbReference type="SAM" id="MobiDB-lite"/>
    </source>
</evidence>
<dbReference type="AlphaFoldDB" id="A0A4Z0YGW0"/>
<feature type="compositionally biased region" description="Acidic residues" evidence="4">
    <location>
        <begin position="396"/>
        <end position="433"/>
    </location>
</feature>
<evidence type="ECO:0000313" key="5">
    <source>
        <dbReference type="EMBL" id="TGJ76152.1"/>
    </source>
</evidence>
<organism evidence="5 6">
    <name type="scientific">Xylaria hypoxylon</name>
    <dbReference type="NCBI Taxonomy" id="37992"/>
    <lineage>
        <taxon>Eukaryota</taxon>
        <taxon>Fungi</taxon>
        <taxon>Dikarya</taxon>
        <taxon>Ascomycota</taxon>
        <taxon>Pezizomycotina</taxon>
        <taxon>Sordariomycetes</taxon>
        <taxon>Xylariomycetidae</taxon>
        <taxon>Xylariales</taxon>
        <taxon>Xylariaceae</taxon>
        <taxon>Xylaria</taxon>
    </lineage>
</organism>
<dbReference type="STRING" id="37992.A0A4Z0YGW0"/>
<evidence type="ECO:0000313" key="6">
    <source>
        <dbReference type="Proteomes" id="UP000297716"/>
    </source>
</evidence>
<evidence type="ECO:0000256" key="1">
    <source>
        <dbReference type="ARBA" id="ARBA00022737"/>
    </source>
</evidence>
<evidence type="ECO:0000256" key="2">
    <source>
        <dbReference type="ARBA" id="ARBA00023043"/>
    </source>
</evidence>
<dbReference type="PANTHER" id="PTHR24198:SF165">
    <property type="entry name" value="ANKYRIN REPEAT-CONTAINING PROTEIN-RELATED"/>
    <property type="match status" value="1"/>
</dbReference>
<dbReference type="OrthoDB" id="7464126at2759"/>
<evidence type="ECO:0000256" key="3">
    <source>
        <dbReference type="PROSITE-ProRule" id="PRU00023"/>
    </source>
</evidence>
<proteinExistence type="predicted"/>
<keyword evidence="2 3" id="KW-0040">ANK repeat</keyword>
<gene>
    <name evidence="5" type="ORF">E0Z10_g10917</name>
</gene>
<reference evidence="5 6" key="1">
    <citation type="submission" date="2019-03" db="EMBL/GenBank/DDBJ databases">
        <title>Draft genome sequence of Xylaria hypoxylon DSM 108379, a ubiquitous saprotrophic-parasitic fungi on hardwood.</title>
        <authorList>
            <person name="Buettner E."/>
            <person name="Leonhardt S."/>
            <person name="Gebauer A.M."/>
            <person name="Liers C."/>
            <person name="Hofrichter M."/>
            <person name="Kellner H."/>
        </authorList>
    </citation>
    <scope>NUCLEOTIDE SEQUENCE [LARGE SCALE GENOMIC DNA]</scope>
    <source>
        <strain evidence="5 6">DSM 108379</strain>
    </source>
</reference>
<dbReference type="PROSITE" id="PS50088">
    <property type="entry name" value="ANK_REPEAT"/>
    <property type="match status" value="2"/>
</dbReference>
<dbReference type="InterPro" id="IPR002110">
    <property type="entry name" value="Ankyrin_rpt"/>
</dbReference>
<dbReference type="Pfam" id="PF12796">
    <property type="entry name" value="Ank_2"/>
    <property type="match status" value="1"/>
</dbReference>
<protein>
    <submittedName>
        <fullName evidence="5">Uncharacterized protein</fullName>
    </submittedName>
</protein>
<dbReference type="SUPFAM" id="SSF48403">
    <property type="entry name" value="Ankyrin repeat"/>
    <property type="match status" value="1"/>
</dbReference>
<dbReference type="EMBL" id="SKBN01000521">
    <property type="protein sequence ID" value="TGJ76152.1"/>
    <property type="molecule type" value="Genomic_DNA"/>
</dbReference>
<sequence length="442" mass="49243">MLEQVLSDTPDILTKRSIYDYTILHLACLVDDVELVKHLLSIGALVEMANAEGDTPLHVAVKSGAWSSAELLVNKGCQVNVKNNLGRTPLLLALGKAADAPNEVIRFSKSLLSRGADVRVETNDKLWWHEIFRHSGSHREDLSELYEILFAAGGAHVIDLFDYGELTPLIDAVLAKDVPLISFLEKVGARCDVVSNSGWNLLHWVSDYGDSQCCQLAEGLEISCIDIRTTDNDGFTPLKSFRWVVNRYRYCGASDFHERSKWGLSWRNVHQDNPGEELVSPEKSIAFEHLLRSIRDRMLVQEIEELEVVISKIHALDLSSARGMLKAVAAAKVKAKIYHEAETFRAIDLDVREGRLELAVESIEEFIGASRDRMLVSPFDEEVDPYNWSPSNSEGLDGESTAEIETDDEDGADQGSLEENDNLESLEAGDSEDDGWKTAEED</sequence>